<dbReference type="PANTHER" id="PTHR40618">
    <property type="entry name" value="B-ZIP TRANSCRIPTION FACTOR (EUROFUNG)-RELATED"/>
    <property type="match status" value="1"/>
</dbReference>
<gene>
    <name evidence="2" type="ORF">G3M48_009179</name>
</gene>
<accession>A0AAW0S2V2</accession>
<dbReference type="AlphaFoldDB" id="A0AAW0S2V2"/>
<feature type="compositionally biased region" description="Basic residues" evidence="1">
    <location>
        <begin position="110"/>
        <end position="123"/>
    </location>
</feature>
<feature type="region of interest" description="Disordered" evidence="1">
    <location>
        <begin position="72"/>
        <end position="123"/>
    </location>
</feature>
<evidence type="ECO:0000256" key="1">
    <source>
        <dbReference type="SAM" id="MobiDB-lite"/>
    </source>
</evidence>
<evidence type="ECO:0000313" key="3">
    <source>
        <dbReference type="Proteomes" id="UP001397290"/>
    </source>
</evidence>
<protein>
    <recommendedName>
        <fullName evidence="4">BZIP domain-containing protein</fullName>
    </recommendedName>
</protein>
<evidence type="ECO:0000313" key="2">
    <source>
        <dbReference type="EMBL" id="KAK8148777.1"/>
    </source>
</evidence>
<dbReference type="Proteomes" id="UP001397290">
    <property type="component" value="Unassembled WGS sequence"/>
</dbReference>
<evidence type="ECO:0008006" key="4">
    <source>
        <dbReference type="Google" id="ProtNLM"/>
    </source>
</evidence>
<keyword evidence="3" id="KW-1185">Reference proteome</keyword>
<dbReference type="PANTHER" id="PTHR40618:SF1">
    <property type="entry name" value="B-ZIP TRANSCRIPTION FACTOR (EUROFUNG)"/>
    <property type="match status" value="1"/>
</dbReference>
<dbReference type="CDD" id="cd14688">
    <property type="entry name" value="bZIP_YAP"/>
    <property type="match status" value="1"/>
</dbReference>
<comment type="caution">
    <text evidence="2">The sequence shown here is derived from an EMBL/GenBank/DDBJ whole genome shotgun (WGS) entry which is preliminary data.</text>
</comment>
<sequence>MNFSSAHPDFSAVTFQEDADTAMMWEGEEAFFTQRYPVLQTASVIANQGGTNNTIPTVPAAPFAHTSTASSVARISADDSPLELAAQEPLRRRRGRPRRSKQDQQEQNQKRRQQLRTAQRKFREKREVQVAEVLARNDRLEAMLESLTSSITSLGESLAQSNVLTGHRHLHEQLKTTVALLLQTISLGQSPGFKRQNIEDALEITIFIYITEYTLSCVFRPERWRNKS</sequence>
<organism evidence="2 3">
    <name type="scientific">Beauveria asiatica</name>
    <dbReference type="NCBI Taxonomy" id="1069075"/>
    <lineage>
        <taxon>Eukaryota</taxon>
        <taxon>Fungi</taxon>
        <taxon>Dikarya</taxon>
        <taxon>Ascomycota</taxon>
        <taxon>Pezizomycotina</taxon>
        <taxon>Sordariomycetes</taxon>
        <taxon>Hypocreomycetidae</taxon>
        <taxon>Hypocreales</taxon>
        <taxon>Cordycipitaceae</taxon>
        <taxon>Beauveria</taxon>
    </lineage>
</organism>
<proteinExistence type="predicted"/>
<dbReference type="Gene3D" id="1.20.5.170">
    <property type="match status" value="1"/>
</dbReference>
<reference evidence="2 3" key="1">
    <citation type="submission" date="2020-02" db="EMBL/GenBank/DDBJ databases">
        <title>Comparative genomics of the hypocrealean fungal genus Beauvera.</title>
        <authorList>
            <person name="Showalter D.N."/>
            <person name="Bushley K.E."/>
            <person name="Rehner S.A."/>
        </authorList>
    </citation>
    <scope>NUCLEOTIDE SEQUENCE [LARGE SCALE GENOMIC DNA]</scope>
    <source>
        <strain evidence="2 3">ARSEF4384</strain>
    </source>
</reference>
<name>A0AAW0S2V2_9HYPO</name>
<dbReference type="EMBL" id="JAAHCF010000073">
    <property type="protein sequence ID" value="KAK8148777.1"/>
    <property type="molecule type" value="Genomic_DNA"/>
</dbReference>